<dbReference type="RefSeq" id="WP_072937848.1">
    <property type="nucleotide sequence ID" value="NZ_FNSV01000005.1"/>
</dbReference>
<feature type="region of interest" description="Disordered" evidence="1">
    <location>
        <begin position="145"/>
        <end position="191"/>
    </location>
</feature>
<dbReference type="Pfam" id="PF13673">
    <property type="entry name" value="Acetyltransf_10"/>
    <property type="match status" value="1"/>
</dbReference>
<organism evidence="3 4">
    <name type="scientific">Rhodococcus koreensis</name>
    <dbReference type="NCBI Taxonomy" id="99653"/>
    <lineage>
        <taxon>Bacteria</taxon>
        <taxon>Bacillati</taxon>
        <taxon>Actinomycetota</taxon>
        <taxon>Actinomycetes</taxon>
        <taxon>Mycobacteriales</taxon>
        <taxon>Nocardiaceae</taxon>
        <taxon>Rhodococcus</taxon>
    </lineage>
</organism>
<dbReference type="Proteomes" id="UP000183561">
    <property type="component" value="Unassembled WGS sequence"/>
</dbReference>
<dbReference type="PROSITE" id="PS51186">
    <property type="entry name" value="GNAT"/>
    <property type="match status" value="1"/>
</dbReference>
<dbReference type="OrthoDB" id="9796171at2"/>
<evidence type="ECO:0000256" key="1">
    <source>
        <dbReference type="SAM" id="MobiDB-lite"/>
    </source>
</evidence>
<dbReference type="Gene3D" id="3.40.630.30">
    <property type="match status" value="1"/>
</dbReference>
<dbReference type="AlphaFoldDB" id="A0A1H4NGT6"/>
<name>A0A1H4NGT6_9NOCA</name>
<evidence type="ECO:0000313" key="4">
    <source>
        <dbReference type="Proteomes" id="UP000183561"/>
    </source>
</evidence>
<reference evidence="4" key="1">
    <citation type="submission" date="2016-10" db="EMBL/GenBank/DDBJ databases">
        <authorList>
            <person name="Varghese N."/>
            <person name="Submissions S."/>
        </authorList>
    </citation>
    <scope>NUCLEOTIDE SEQUENCE [LARGE SCALE GENOMIC DNA]</scope>
    <source>
        <strain evidence="4">DSM 44498</strain>
    </source>
</reference>
<sequence length="191" mass="20299">MTATAALKRSWALDLDNKTLYELLQLRVEVFVVEQACPYPELDGRDLLAETRHFWLEQDGQVVCTLRLLEEHADGNKSFRIGRLCTARPARGQGHTTRLLRAALAEVGDAPCRINAQTYLVDMYAKHGFRPDGEEFVEDGIPHVPMRRGGGAAHDAGGGAAHDAGGGAAHDAGGGAAASEVAEAAPSSAGQ</sequence>
<feature type="domain" description="N-acetyltransferase" evidence="2">
    <location>
        <begin position="10"/>
        <end position="151"/>
    </location>
</feature>
<evidence type="ECO:0000259" key="2">
    <source>
        <dbReference type="PROSITE" id="PS51186"/>
    </source>
</evidence>
<dbReference type="InterPro" id="IPR016181">
    <property type="entry name" value="Acyl_CoA_acyltransferase"/>
</dbReference>
<proteinExistence type="predicted"/>
<dbReference type="CDD" id="cd04301">
    <property type="entry name" value="NAT_SF"/>
    <property type="match status" value="1"/>
</dbReference>
<protein>
    <submittedName>
        <fullName evidence="3">ElaA protein</fullName>
    </submittedName>
</protein>
<feature type="compositionally biased region" description="Low complexity" evidence="1">
    <location>
        <begin position="177"/>
        <end position="191"/>
    </location>
</feature>
<accession>A0A1H4NGT6</accession>
<evidence type="ECO:0000313" key="3">
    <source>
        <dbReference type="EMBL" id="SEB94115.1"/>
    </source>
</evidence>
<dbReference type="SUPFAM" id="SSF55729">
    <property type="entry name" value="Acyl-CoA N-acyltransferases (Nat)"/>
    <property type="match status" value="1"/>
</dbReference>
<feature type="compositionally biased region" description="Gly residues" evidence="1">
    <location>
        <begin position="148"/>
        <end position="176"/>
    </location>
</feature>
<dbReference type="GO" id="GO:0016747">
    <property type="term" value="F:acyltransferase activity, transferring groups other than amino-acyl groups"/>
    <property type="evidence" value="ECO:0007669"/>
    <property type="project" value="InterPro"/>
</dbReference>
<dbReference type="InterPro" id="IPR000182">
    <property type="entry name" value="GNAT_dom"/>
</dbReference>
<dbReference type="EMBL" id="FNSV01000005">
    <property type="protein sequence ID" value="SEB94115.1"/>
    <property type="molecule type" value="Genomic_DNA"/>
</dbReference>
<keyword evidence="4" id="KW-1185">Reference proteome</keyword>
<gene>
    <name evidence="3" type="ORF">SAMN04490239_2268</name>
</gene>